<evidence type="ECO:0000259" key="6">
    <source>
        <dbReference type="PROSITE" id="PS50109"/>
    </source>
</evidence>
<dbReference type="Gene3D" id="3.30.565.10">
    <property type="entry name" value="Histidine kinase-like ATPase, C-terminal domain"/>
    <property type="match status" value="1"/>
</dbReference>
<dbReference type="InterPro" id="IPR036890">
    <property type="entry name" value="HATPase_C_sf"/>
</dbReference>
<evidence type="ECO:0000256" key="2">
    <source>
        <dbReference type="ARBA" id="ARBA00012438"/>
    </source>
</evidence>
<sequence length="102" mass="11158">KNLISNAVKYHNPDSKKSWVKVNVVTTKELIKIKVSDNGIGIDDDKVEKVFDMFYRASENSFGSGLGLYIVKETIEKLGGTITVVSKNNVGTTVSLNIPNLA</sequence>
<gene>
    <name evidence="7" type="ORF">MNBD_BACTEROID06-530</name>
</gene>
<dbReference type="EMBL" id="UOES01000437">
    <property type="protein sequence ID" value="VAW28681.1"/>
    <property type="molecule type" value="Genomic_DNA"/>
</dbReference>
<protein>
    <recommendedName>
        <fullName evidence="2">histidine kinase</fullName>
        <ecNumber evidence="2">2.7.13.3</ecNumber>
    </recommendedName>
</protein>
<accession>A0A3B0UCI7</accession>
<dbReference type="SUPFAM" id="SSF55874">
    <property type="entry name" value="ATPase domain of HSP90 chaperone/DNA topoisomerase II/histidine kinase"/>
    <property type="match status" value="1"/>
</dbReference>
<evidence type="ECO:0000256" key="4">
    <source>
        <dbReference type="ARBA" id="ARBA00022777"/>
    </source>
</evidence>
<comment type="catalytic activity">
    <reaction evidence="1">
        <text>ATP + protein L-histidine = ADP + protein N-phospho-L-histidine.</text>
        <dbReference type="EC" id="2.7.13.3"/>
    </reaction>
</comment>
<name>A0A3B0UCI7_9ZZZZ</name>
<dbReference type="InterPro" id="IPR050736">
    <property type="entry name" value="Sensor_HK_Regulatory"/>
</dbReference>
<dbReference type="PANTHER" id="PTHR43711:SF1">
    <property type="entry name" value="HISTIDINE KINASE 1"/>
    <property type="match status" value="1"/>
</dbReference>
<proteinExistence type="predicted"/>
<evidence type="ECO:0000256" key="5">
    <source>
        <dbReference type="ARBA" id="ARBA00023012"/>
    </source>
</evidence>
<evidence type="ECO:0000256" key="3">
    <source>
        <dbReference type="ARBA" id="ARBA00022679"/>
    </source>
</evidence>
<dbReference type="Pfam" id="PF02518">
    <property type="entry name" value="HATPase_c"/>
    <property type="match status" value="1"/>
</dbReference>
<evidence type="ECO:0000313" key="7">
    <source>
        <dbReference type="EMBL" id="VAW28681.1"/>
    </source>
</evidence>
<dbReference type="PRINTS" id="PR00344">
    <property type="entry name" value="BCTRLSENSOR"/>
</dbReference>
<dbReference type="AlphaFoldDB" id="A0A3B0UCI7"/>
<reference evidence="7" key="1">
    <citation type="submission" date="2018-06" db="EMBL/GenBank/DDBJ databases">
        <authorList>
            <person name="Zhirakovskaya E."/>
        </authorList>
    </citation>
    <scope>NUCLEOTIDE SEQUENCE</scope>
</reference>
<evidence type="ECO:0000256" key="1">
    <source>
        <dbReference type="ARBA" id="ARBA00000085"/>
    </source>
</evidence>
<dbReference type="SMART" id="SM00387">
    <property type="entry name" value="HATPase_c"/>
    <property type="match status" value="1"/>
</dbReference>
<dbReference type="InterPro" id="IPR005467">
    <property type="entry name" value="His_kinase_dom"/>
</dbReference>
<dbReference type="CDD" id="cd00075">
    <property type="entry name" value="HATPase"/>
    <property type="match status" value="1"/>
</dbReference>
<dbReference type="PROSITE" id="PS50109">
    <property type="entry name" value="HIS_KIN"/>
    <property type="match status" value="1"/>
</dbReference>
<feature type="domain" description="Histidine kinase" evidence="6">
    <location>
        <begin position="1"/>
        <end position="102"/>
    </location>
</feature>
<keyword evidence="5" id="KW-0902">Two-component regulatory system</keyword>
<dbReference type="PANTHER" id="PTHR43711">
    <property type="entry name" value="TWO-COMPONENT HISTIDINE KINASE"/>
    <property type="match status" value="1"/>
</dbReference>
<dbReference type="InterPro" id="IPR004358">
    <property type="entry name" value="Sig_transdc_His_kin-like_C"/>
</dbReference>
<dbReference type="InterPro" id="IPR003594">
    <property type="entry name" value="HATPase_dom"/>
</dbReference>
<feature type="non-terminal residue" evidence="7">
    <location>
        <position position="1"/>
    </location>
</feature>
<keyword evidence="3" id="KW-0808">Transferase</keyword>
<dbReference type="GO" id="GO:0000160">
    <property type="term" value="P:phosphorelay signal transduction system"/>
    <property type="evidence" value="ECO:0007669"/>
    <property type="project" value="UniProtKB-KW"/>
</dbReference>
<keyword evidence="4" id="KW-0418">Kinase</keyword>
<dbReference type="GO" id="GO:0004673">
    <property type="term" value="F:protein histidine kinase activity"/>
    <property type="evidence" value="ECO:0007669"/>
    <property type="project" value="UniProtKB-EC"/>
</dbReference>
<dbReference type="EC" id="2.7.13.3" evidence="2"/>
<organism evidence="7">
    <name type="scientific">hydrothermal vent metagenome</name>
    <dbReference type="NCBI Taxonomy" id="652676"/>
    <lineage>
        <taxon>unclassified sequences</taxon>
        <taxon>metagenomes</taxon>
        <taxon>ecological metagenomes</taxon>
    </lineage>
</organism>